<evidence type="ECO:0000256" key="1">
    <source>
        <dbReference type="SAM" id="Coils"/>
    </source>
</evidence>
<gene>
    <name evidence="3" type="ORF">ACAOBT_LOCUS19707</name>
</gene>
<comment type="caution">
    <text evidence="3">The sequence shown here is derived from an EMBL/GenBank/DDBJ whole genome shotgun (WGS) entry which is preliminary data.</text>
</comment>
<feature type="coiled-coil region" evidence="1">
    <location>
        <begin position="190"/>
        <end position="217"/>
    </location>
</feature>
<feature type="region of interest" description="Disordered" evidence="2">
    <location>
        <begin position="1"/>
        <end position="26"/>
    </location>
</feature>
<dbReference type="AlphaFoldDB" id="A0A9P0PN47"/>
<evidence type="ECO:0000313" key="3">
    <source>
        <dbReference type="EMBL" id="CAH1990518.1"/>
    </source>
</evidence>
<dbReference type="Proteomes" id="UP001152888">
    <property type="component" value="Unassembled WGS sequence"/>
</dbReference>
<organism evidence="3 4">
    <name type="scientific">Acanthoscelides obtectus</name>
    <name type="common">Bean weevil</name>
    <name type="synonym">Bruchus obtectus</name>
    <dbReference type="NCBI Taxonomy" id="200917"/>
    <lineage>
        <taxon>Eukaryota</taxon>
        <taxon>Metazoa</taxon>
        <taxon>Ecdysozoa</taxon>
        <taxon>Arthropoda</taxon>
        <taxon>Hexapoda</taxon>
        <taxon>Insecta</taxon>
        <taxon>Pterygota</taxon>
        <taxon>Neoptera</taxon>
        <taxon>Endopterygota</taxon>
        <taxon>Coleoptera</taxon>
        <taxon>Polyphaga</taxon>
        <taxon>Cucujiformia</taxon>
        <taxon>Chrysomeloidea</taxon>
        <taxon>Chrysomelidae</taxon>
        <taxon>Bruchinae</taxon>
        <taxon>Bruchini</taxon>
        <taxon>Acanthoscelides</taxon>
    </lineage>
</organism>
<proteinExistence type="predicted"/>
<dbReference type="EMBL" id="CAKOFQ010007090">
    <property type="protein sequence ID" value="CAH1990518.1"/>
    <property type="molecule type" value="Genomic_DNA"/>
</dbReference>
<accession>A0A9P0PN47</accession>
<name>A0A9P0PN47_ACAOB</name>
<evidence type="ECO:0000256" key="2">
    <source>
        <dbReference type="SAM" id="MobiDB-lite"/>
    </source>
</evidence>
<evidence type="ECO:0000313" key="4">
    <source>
        <dbReference type="Proteomes" id="UP001152888"/>
    </source>
</evidence>
<reference evidence="3" key="1">
    <citation type="submission" date="2022-03" db="EMBL/GenBank/DDBJ databases">
        <authorList>
            <person name="Sayadi A."/>
        </authorList>
    </citation>
    <scope>NUCLEOTIDE SEQUENCE</scope>
</reference>
<protein>
    <submittedName>
        <fullName evidence="3">Uncharacterized protein</fullName>
    </submittedName>
</protein>
<keyword evidence="4" id="KW-1185">Reference proteome</keyword>
<dbReference type="OrthoDB" id="6780760at2759"/>
<keyword evidence="1" id="KW-0175">Coiled coil</keyword>
<sequence length="242" mass="26521">MVSGKNDEQNQISPLDQAGGPAGLSSTTLSRCSVRRTFVANPAGSLGQKHHISTLDLRVYYQNVHGLRTKVSEPYANVLAEEYDLVVLTWLTDGFQDAELLEDRFIIVRNDRKDGRRGGGILVGVRKNLSMELIPINISNDSSLEAKLLPDGSYNYCCGTGGQVHDEDFAGLDPGFQLILKRLDKVDASLSAIKSDIQSSSNKLTELEKKVDTLEEIVTGKPTIVKSIVADNQLNENDEDTE</sequence>